<feature type="compositionally biased region" description="Polar residues" evidence="1">
    <location>
        <begin position="156"/>
        <end position="178"/>
    </location>
</feature>
<dbReference type="EMBL" id="BJWL01000026">
    <property type="protein sequence ID" value="GFZ16846.1"/>
    <property type="molecule type" value="Genomic_DNA"/>
</dbReference>
<dbReference type="OrthoDB" id="1106808at2759"/>
<dbReference type="PANTHER" id="PTHR36757">
    <property type="entry name" value="BNAANNG22500D PROTEIN"/>
    <property type="match status" value="1"/>
</dbReference>
<dbReference type="AlphaFoldDB" id="A0A7J0H192"/>
<name>A0A7J0H192_9ERIC</name>
<evidence type="ECO:0000256" key="1">
    <source>
        <dbReference type="SAM" id="MobiDB-lite"/>
    </source>
</evidence>
<organism evidence="2 3">
    <name type="scientific">Actinidia rufa</name>
    <dbReference type="NCBI Taxonomy" id="165716"/>
    <lineage>
        <taxon>Eukaryota</taxon>
        <taxon>Viridiplantae</taxon>
        <taxon>Streptophyta</taxon>
        <taxon>Embryophyta</taxon>
        <taxon>Tracheophyta</taxon>
        <taxon>Spermatophyta</taxon>
        <taxon>Magnoliopsida</taxon>
        <taxon>eudicotyledons</taxon>
        <taxon>Gunneridae</taxon>
        <taxon>Pentapetalae</taxon>
        <taxon>asterids</taxon>
        <taxon>Ericales</taxon>
        <taxon>Actinidiaceae</taxon>
        <taxon>Actinidia</taxon>
    </lineage>
</organism>
<feature type="compositionally biased region" description="Basic and acidic residues" evidence="1">
    <location>
        <begin position="105"/>
        <end position="115"/>
    </location>
</feature>
<protein>
    <submittedName>
        <fullName evidence="2">Uncharacterized protein</fullName>
    </submittedName>
</protein>
<sequence>MCSESPSLGTSPRISFSHDHVALNEISQYRSDSNSDFNFCVGNKSNHTEPCSADELFSDGLILPLQIQERFVASQRISPHKPSPLAIDPTLFPLPAPPNPVPSKQETETNFENKSKQAQNPKSFWGIKRSTSLHGYNTPKKGSFWSFPLLLRSNSTGSVPNSKPGLKQNSNKQRNFMTSSSSSSVPNKPPLKKKIYGGYYGNMSAVRINPVLNVTPPYISRGTTNLFGLGSLFRNGKDKKNKK</sequence>
<evidence type="ECO:0000313" key="3">
    <source>
        <dbReference type="Proteomes" id="UP000585474"/>
    </source>
</evidence>
<evidence type="ECO:0000313" key="2">
    <source>
        <dbReference type="EMBL" id="GFZ16846.1"/>
    </source>
</evidence>
<dbReference type="PANTHER" id="PTHR36757:SF4">
    <property type="entry name" value="DUF4005 DOMAIN-CONTAINING PROTEIN"/>
    <property type="match status" value="1"/>
</dbReference>
<proteinExistence type="predicted"/>
<feature type="region of interest" description="Disordered" evidence="1">
    <location>
        <begin position="156"/>
        <end position="190"/>
    </location>
</feature>
<dbReference type="Proteomes" id="UP000585474">
    <property type="component" value="Unassembled WGS sequence"/>
</dbReference>
<gene>
    <name evidence="2" type="ORF">Acr_26g0001160</name>
</gene>
<feature type="region of interest" description="Disordered" evidence="1">
    <location>
        <begin position="98"/>
        <end position="120"/>
    </location>
</feature>
<comment type="caution">
    <text evidence="2">The sequence shown here is derived from an EMBL/GenBank/DDBJ whole genome shotgun (WGS) entry which is preliminary data.</text>
</comment>
<accession>A0A7J0H192</accession>
<reference evidence="2 3" key="1">
    <citation type="submission" date="2019-07" db="EMBL/GenBank/DDBJ databases">
        <title>De Novo Assembly of kiwifruit Actinidia rufa.</title>
        <authorList>
            <person name="Sugita-Konishi S."/>
            <person name="Sato K."/>
            <person name="Mori E."/>
            <person name="Abe Y."/>
            <person name="Kisaki G."/>
            <person name="Hamano K."/>
            <person name="Suezawa K."/>
            <person name="Otani M."/>
            <person name="Fukuda T."/>
            <person name="Manabe T."/>
            <person name="Gomi K."/>
            <person name="Tabuchi M."/>
            <person name="Akimitsu K."/>
            <person name="Kataoka I."/>
        </authorList>
    </citation>
    <scope>NUCLEOTIDE SEQUENCE [LARGE SCALE GENOMIC DNA]</scope>
    <source>
        <strain evidence="3">cv. Fuchu</strain>
    </source>
</reference>
<keyword evidence="3" id="KW-1185">Reference proteome</keyword>